<dbReference type="Proteomes" id="UP000615234">
    <property type="component" value="Unassembled WGS sequence"/>
</dbReference>
<keyword evidence="3" id="KW-0269">Exonuclease</keyword>
<evidence type="ECO:0000313" key="4">
    <source>
        <dbReference type="Proteomes" id="UP000615234"/>
    </source>
</evidence>
<protein>
    <submittedName>
        <fullName evidence="3">DNA repair exonuclease</fullName>
    </submittedName>
</protein>
<feature type="domain" description="Calcineurin-like phosphoesterase" evidence="2">
    <location>
        <begin position="16"/>
        <end position="201"/>
    </location>
</feature>
<dbReference type="InterPro" id="IPR050535">
    <property type="entry name" value="DNA_Repair-Maintenance_Comp"/>
</dbReference>
<accession>A0A8I0AMC8</accession>
<dbReference type="InterPro" id="IPR041796">
    <property type="entry name" value="Mre11_N"/>
</dbReference>
<keyword evidence="1" id="KW-0378">Hydrolase</keyword>
<evidence type="ECO:0000259" key="2">
    <source>
        <dbReference type="Pfam" id="PF00149"/>
    </source>
</evidence>
<dbReference type="Pfam" id="PF00149">
    <property type="entry name" value="Metallophos"/>
    <property type="match status" value="1"/>
</dbReference>
<dbReference type="GO" id="GO:0004527">
    <property type="term" value="F:exonuclease activity"/>
    <property type="evidence" value="ECO:0007669"/>
    <property type="project" value="UniProtKB-KW"/>
</dbReference>
<dbReference type="AlphaFoldDB" id="A0A8I0AMC8"/>
<dbReference type="EMBL" id="JACOOX010000001">
    <property type="protein sequence ID" value="MBC5661310.1"/>
    <property type="molecule type" value="Genomic_DNA"/>
</dbReference>
<gene>
    <name evidence="3" type="ORF">H8S09_00125</name>
</gene>
<sequence length="365" mass="41485">MPEVFLAEKQKRGYPMRFIHIADVHLGAVPDKDKSWSKERADEIESTFDRLLAVAEERKVDLLLIAGDLFHAQPSLQDLKSLDYKLSKLTNTRTIMIAGNHDYISKGSPAESYEFTSNTVLMPADTFSNAYLDDINVCVTGFSFGQVEYTEDVYADIMPQMEDVVNILLAHGGDEKHIPINFRQMAESGFDYCALGHIHKPKHIVKNKMAYPGSLEPLDRTETGRHGFIYGQIKDDETKIRWEPFNCRSYINLGLAVKPEYSEAKILDVLAKQMENMGTQNIYRIILSGHMANGLKPDFSGLMRNYRIYEIVDNTLCEYDLDKLHLDNEDNLLGKFIERFADAEDEISKHALKYGVEAILATGDK</sequence>
<dbReference type="Gene3D" id="3.60.21.10">
    <property type="match status" value="1"/>
</dbReference>
<dbReference type="InterPro" id="IPR004843">
    <property type="entry name" value="Calcineurin-like_PHP"/>
</dbReference>
<evidence type="ECO:0000256" key="1">
    <source>
        <dbReference type="ARBA" id="ARBA00022801"/>
    </source>
</evidence>
<organism evidence="3 4">
    <name type="scientific">Coprococcus hominis</name>
    <name type="common">ex Liu et al. 2022</name>
    <dbReference type="NCBI Taxonomy" id="2763039"/>
    <lineage>
        <taxon>Bacteria</taxon>
        <taxon>Bacillati</taxon>
        <taxon>Bacillota</taxon>
        <taxon>Clostridia</taxon>
        <taxon>Lachnospirales</taxon>
        <taxon>Lachnospiraceae</taxon>
        <taxon>Coprococcus</taxon>
    </lineage>
</organism>
<proteinExistence type="predicted"/>
<name>A0A8I0AMC8_9FIRM</name>
<keyword evidence="3" id="KW-0540">Nuclease</keyword>
<dbReference type="SUPFAM" id="SSF56300">
    <property type="entry name" value="Metallo-dependent phosphatases"/>
    <property type="match status" value="1"/>
</dbReference>
<dbReference type="PANTHER" id="PTHR30337">
    <property type="entry name" value="COMPONENT OF ATP-DEPENDENT DSDNA EXONUCLEASE"/>
    <property type="match status" value="1"/>
</dbReference>
<evidence type="ECO:0000313" key="3">
    <source>
        <dbReference type="EMBL" id="MBC5661310.1"/>
    </source>
</evidence>
<keyword evidence="4" id="KW-1185">Reference proteome</keyword>
<dbReference type="InterPro" id="IPR029052">
    <property type="entry name" value="Metallo-depent_PP-like"/>
</dbReference>
<reference evidence="3 4" key="1">
    <citation type="submission" date="2020-08" db="EMBL/GenBank/DDBJ databases">
        <title>Genome public.</title>
        <authorList>
            <person name="Liu C."/>
            <person name="Sun Q."/>
        </authorList>
    </citation>
    <scope>NUCLEOTIDE SEQUENCE [LARGE SCALE GENOMIC DNA]</scope>
    <source>
        <strain evidence="3 4">NSJ-10</strain>
    </source>
</reference>
<comment type="caution">
    <text evidence="3">The sequence shown here is derived from an EMBL/GenBank/DDBJ whole genome shotgun (WGS) entry which is preliminary data.</text>
</comment>
<dbReference type="CDD" id="cd00840">
    <property type="entry name" value="MPP_Mre11_N"/>
    <property type="match status" value="1"/>
</dbReference>